<gene>
    <name evidence="1" type="ORF">KRR39_09275</name>
</gene>
<evidence type="ECO:0000313" key="1">
    <source>
        <dbReference type="EMBL" id="QWZ09893.1"/>
    </source>
</evidence>
<proteinExistence type="predicted"/>
<dbReference type="EMBL" id="CP077062">
    <property type="protein sequence ID" value="QWZ09893.1"/>
    <property type="molecule type" value="Genomic_DNA"/>
</dbReference>
<dbReference type="RefSeq" id="WP_216941739.1">
    <property type="nucleotide sequence ID" value="NZ_CP077062.1"/>
</dbReference>
<sequence length="227" mass="24267">MLTPAARAVTSAAGQVLRAATRLVAARPAAKPLHPRGGTVPGTLHRFGAEDRSGAEWLDLPGDDRVLVRQSRAVGLPAPAPDVHGLALRVPTGDGGYGDLLFASTGLGRLSRFLLTCARSPYARPLTTLLPYRTPAGPVLLSSVFHDETTVLLSWAVGVGPWHPFAELRLDVDPADEPDTTLSFDPVRSTLPGLATYDWVRRLRAPAYATARRSRRPAPCSGRRTDA</sequence>
<dbReference type="AlphaFoldDB" id="A0A975Y1V0"/>
<name>A0A975Y1V0_9ACTN</name>
<evidence type="ECO:0000313" key="2">
    <source>
        <dbReference type="Proteomes" id="UP000683575"/>
    </source>
</evidence>
<organism evidence="1 2">
    <name type="scientific">Nocardioides panacis</name>
    <dbReference type="NCBI Taxonomy" id="2849501"/>
    <lineage>
        <taxon>Bacteria</taxon>
        <taxon>Bacillati</taxon>
        <taxon>Actinomycetota</taxon>
        <taxon>Actinomycetes</taxon>
        <taxon>Propionibacteriales</taxon>
        <taxon>Nocardioidaceae</taxon>
        <taxon>Nocardioides</taxon>
    </lineage>
</organism>
<dbReference type="Proteomes" id="UP000683575">
    <property type="component" value="Chromosome"/>
</dbReference>
<accession>A0A975Y1V0</accession>
<keyword evidence="2" id="KW-1185">Reference proteome</keyword>
<evidence type="ECO:0008006" key="3">
    <source>
        <dbReference type="Google" id="ProtNLM"/>
    </source>
</evidence>
<protein>
    <recommendedName>
        <fullName evidence="3">Phosphodiesterase</fullName>
    </recommendedName>
</protein>
<dbReference type="KEGG" id="nps:KRR39_09275"/>
<reference evidence="1" key="1">
    <citation type="submission" date="2021-06" db="EMBL/GenBank/DDBJ databases">
        <title>Complete genome sequence of Nocardioides sp. G188.</title>
        <authorList>
            <person name="Im W.-T."/>
        </authorList>
    </citation>
    <scope>NUCLEOTIDE SEQUENCE</scope>
    <source>
        <strain evidence="1">G188</strain>
    </source>
</reference>